<keyword evidence="1" id="KW-1133">Transmembrane helix</keyword>
<feature type="transmembrane region" description="Helical" evidence="1">
    <location>
        <begin position="147"/>
        <end position="169"/>
    </location>
</feature>
<keyword evidence="4" id="KW-1185">Reference proteome</keyword>
<feature type="transmembrane region" description="Helical" evidence="1">
    <location>
        <begin position="189"/>
        <end position="208"/>
    </location>
</feature>
<reference evidence="3 4" key="1">
    <citation type="submission" date="2018-03" db="EMBL/GenBank/DDBJ databases">
        <title>Genome sequence of Clostridium vincentii DSM 10228.</title>
        <authorList>
            <person name="Poehlein A."/>
            <person name="Daniel R."/>
        </authorList>
    </citation>
    <scope>NUCLEOTIDE SEQUENCE [LARGE SCALE GENOMIC DNA]</scope>
    <source>
        <strain evidence="3 4">DSM 10228</strain>
    </source>
</reference>
<dbReference type="OrthoDB" id="1777249at2"/>
<dbReference type="SUPFAM" id="SSF81324">
    <property type="entry name" value="Voltage-gated potassium channels"/>
    <property type="match status" value="1"/>
</dbReference>
<feature type="transmembrane region" description="Helical" evidence="1">
    <location>
        <begin position="228"/>
        <end position="246"/>
    </location>
</feature>
<dbReference type="AlphaFoldDB" id="A0A2T0BEG4"/>
<dbReference type="Gene3D" id="1.10.287.70">
    <property type="match status" value="1"/>
</dbReference>
<evidence type="ECO:0000313" key="3">
    <source>
        <dbReference type="EMBL" id="PRR82264.1"/>
    </source>
</evidence>
<sequence length="279" mass="31468">MVATLMVILFLYIQIIGNGNPIILGVNKINNTYKELFLEEKFVVKITQSILIILSEILTFLAVYITLIKYIPLYLEVNPLIEIIIIITCLVIVHYLIGYILLISSNLHIFMRKGIEKSIKADFLLSYFITSVYLVFILLFTDEISKYAISGFIGIGACYLLNLKILFTIMKDPKSIKICEEDKGSFGRVLTAVMIILVMIVSNLYLGVVLTNSLQLNAFSNNPTNFDLFYYTILTFTTIGFGDIIPLTIVAKVMAIVISITSVICITVFLGSIFSHRRK</sequence>
<feature type="transmembrane region" description="Helical" evidence="1">
    <location>
        <begin position="123"/>
        <end position="141"/>
    </location>
</feature>
<proteinExistence type="predicted"/>
<feature type="domain" description="Potassium channel" evidence="2">
    <location>
        <begin position="206"/>
        <end position="274"/>
    </location>
</feature>
<evidence type="ECO:0000259" key="2">
    <source>
        <dbReference type="Pfam" id="PF07885"/>
    </source>
</evidence>
<name>A0A2T0BEG4_9CLOT</name>
<accession>A0A2T0BEG4</accession>
<dbReference type="RefSeq" id="WP_106059898.1">
    <property type="nucleotide sequence ID" value="NZ_PVXQ01000018.1"/>
</dbReference>
<keyword evidence="1" id="KW-0812">Transmembrane</keyword>
<comment type="caution">
    <text evidence="3">The sequence shown here is derived from an EMBL/GenBank/DDBJ whole genome shotgun (WGS) entry which is preliminary data.</text>
</comment>
<protein>
    <submittedName>
        <fullName evidence="3">Ion channel</fullName>
    </submittedName>
</protein>
<feature type="transmembrane region" description="Helical" evidence="1">
    <location>
        <begin position="50"/>
        <end position="71"/>
    </location>
</feature>
<evidence type="ECO:0000256" key="1">
    <source>
        <dbReference type="SAM" id="Phobius"/>
    </source>
</evidence>
<dbReference type="EMBL" id="PVXQ01000018">
    <property type="protein sequence ID" value="PRR82264.1"/>
    <property type="molecule type" value="Genomic_DNA"/>
</dbReference>
<organism evidence="3 4">
    <name type="scientific">Clostridium vincentii</name>
    <dbReference type="NCBI Taxonomy" id="52704"/>
    <lineage>
        <taxon>Bacteria</taxon>
        <taxon>Bacillati</taxon>
        <taxon>Bacillota</taxon>
        <taxon>Clostridia</taxon>
        <taxon>Eubacteriales</taxon>
        <taxon>Clostridiaceae</taxon>
        <taxon>Clostridium</taxon>
    </lineage>
</organism>
<dbReference type="Proteomes" id="UP000239471">
    <property type="component" value="Unassembled WGS sequence"/>
</dbReference>
<feature type="transmembrane region" description="Helical" evidence="1">
    <location>
        <begin position="253"/>
        <end position="274"/>
    </location>
</feature>
<dbReference type="Pfam" id="PF07885">
    <property type="entry name" value="Ion_trans_2"/>
    <property type="match status" value="1"/>
</dbReference>
<feature type="transmembrane region" description="Helical" evidence="1">
    <location>
        <begin position="83"/>
        <end position="102"/>
    </location>
</feature>
<feature type="transmembrane region" description="Helical" evidence="1">
    <location>
        <begin position="6"/>
        <end position="29"/>
    </location>
</feature>
<gene>
    <name evidence="3" type="ORF">CLVI_19240</name>
</gene>
<evidence type="ECO:0000313" key="4">
    <source>
        <dbReference type="Proteomes" id="UP000239471"/>
    </source>
</evidence>
<dbReference type="InterPro" id="IPR013099">
    <property type="entry name" value="K_chnl_dom"/>
</dbReference>
<keyword evidence="1" id="KW-0472">Membrane</keyword>